<evidence type="ECO:0000256" key="2">
    <source>
        <dbReference type="ARBA" id="ARBA00022801"/>
    </source>
</evidence>
<dbReference type="InterPro" id="IPR027417">
    <property type="entry name" value="P-loop_NTPase"/>
</dbReference>
<organism evidence="6 7">
    <name type="scientific">Halapricum salinum</name>
    <dbReference type="NCBI Taxonomy" id="1457250"/>
    <lineage>
        <taxon>Archaea</taxon>
        <taxon>Methanobacteriati</taxon>
        <taxon>Methanobacteriota</taxon>
        <taxon>Stenosarchaea group</taxon>
        <taxon>Halobacteria</taxon>
        <taxon>Halobacteriales</taxon>
        <taxon>Haloarculaceae</taxon>
        <taxon>Halapricum</taxon>
    </lineage>
</organism>
<evidence type="ECO:0000313" key="6">
    <source>
        <dbReference type="EMBL" id="QCC49930.1"/>
    </source>
</evidence>
<dbReference type="CDD" id="cd18808">
    <property type="entry name" value="SF1_C_Upf1"/>
    <property type="match status" value="1"/>
</dbReference>
<gene>
    <name evidence="6" type="ORF">DV733_01245</name>
</gene>
<dbReference type="PANTHER" id="PTHR43788:SF8">
    <property type="entry name" value="DNA-BINDING PROTEIN SMUBP-2"/>
    <property type="match status" value="1"/>
</dbReference>
<name>A0A4D6H858_9EURY</name>
<dbReference type="GO" id="GO:0005524">
    <property type="term" value="F:ATP binding"/>
    <property type="evidence" value="ECO:0007669"/>
    <property type="project" value="UniProtKB-KW"/>
</dbReference>
<proteinExistence type="predicted"/>
<dbReference type="PANTHER" id="PTHR43788">
    <property type="entry name" value="DNA2/NAM7 HELICASE FAMILY MEMBER"/>
    <property type="match status" value="1"/>
</dbReference>
<accession>A0A4D6H858</accession>
<dbReference type="GO" id="GO:0016787">
    <property type="term" value="F:hydrolase activity"/>
    <property type="evidence" value="ECO:0007669"/>
    <property type="project" value="UniProtKB-KW"/>
</dbReference>
<keyword evidence="1" id="KW-0547">Nucleotide-binding</keyword>
<keyword evidence="7" id="KW-1185">Reference proteome</keyword>
<dbReference type="SUPFAM" id="SSF52540">
    <property type="entry name" value="P-loop containing nucleoside triphosphate hydrolases"/>
    <property type="match status" value="1"/>
</dbReference>
<evidence type="ECO:0000256" key="4">
    <source>
        <dbReference type="ARBA" id="ARBA00022840"/>
    </source>
</evidence>
<dbReference type="Proteomes" id="UP000296706">
    <property type="component" value="Chromosome"/>
</dbReference>
<protein>
    <recommendedName>
        <fullName evidence="5">DNA2/NAM7 helicase-like C-terminal domain-containing protein</fullName>
    </recommendedName>
</protein>
<dbReference type="InterPro" id="IPR047187">
    <property type="entry name" value="SF1_C_Upf1"/>
</dbReference>
<keyword evidence="3" id="KW-0347">Helicase</keyword>
<evidence type="ECO:0000256" key="1">
    <source>
        <dbReference type="ARBA" id="ARBA00022741"/>
    </source>
</evidence>
<dbReference type="EMBL" id="CP031310">
    <property type="protein sequence ID" value="QCC49930.1"/>
    <property type="molecule type" value="Genomic_DNA"/>
</dbReference>
<feature type="domain" description="DNA2/NAM7 helicase-like C-terminal" evidence="5">
    <location>
        <begin position="1301"/>
        <end position="1483"/>
    </location>
</feature>
<dbReference type="Gene3D" id="3.40.50.300">
    <property type="entry name" value="P-loop containing nucleotide triphosphate hydrolases"/>
    <property type="match status" value="2"/>
</dbReference>
<dbReference type="Pfam" id="PF13087">
    <property type="entry name" value="AAA_12"/>
    <property type="match status" value="1"/>
</dbReference>
<keyword evidence="2" id="KW-0378">Hydrolase</keyword>
<dbReference type="InterPro" id="IPR041679">
    <property type="entry name" value="DNA2/NAM7-like_C"/>
</dbReference>
<keyword evidence="4" id="KW-0067">ATP-binding</keyword>
<dbReference type="GO" id="GO:0043139">
    <property type="term" value="F:5'-3' DNA helicase activity"/>
    <property type="evidence" value="ECO:0007669"/>
    <property type="project" value="TreeGrafter"/>
</dbReference>
<evidence type="ECO:0000313" key="7">
    <source>
        <dbReference type="Proteomes" id="UP000296706"/>
    </source>
</evidence>
<reference evidence="6 7" key="1">
    <citation type="journal article" date="2019" name="Nat. Commun.">
        <title>A new type of DNA phosphorothioation-based antiviral system in archaea.</title>
        <authorList>
            <person name="Xiong L."/>
            <person name="Liu S."/>
            <person name="Chen S."/>
            <person name="Xiao Y."/>
            <person name="Zhu B."/>
            <person name="Gao Y."/>
            <person name="Zhang Y."/>
            <person name="Chen B."/>
            <person name="Luo J."/>
            <person name="Deng Z."/>
            <person name="Chen X."/>
            <person name="Wang L."/>
            <person name="Chen S."/>
        </authorList>
    </citation>
    <scope>NUCLEOTIDE SEQUENCE [LARGE SCALE GENOMIC DNA]</scope>
    <source>
        <strain evidence="6 7">CBA1105</strain>
    </source>
</reference>
<dbReference type="KEGG" id="hsn:DV733_01245"/>
<dbReference type="Pfam" id="PF13245">
    <property type="entry name" value="AAA_19"/>
    <property type="match status" value="1"/>
</dbReference>
<evidence type="ECO:0000259" key="5">
    <source>
        <dbReference type="Pfam" id="PF13087"/>
    </source>
</evidence>
<evidence type="ECO:0000256" key="3">
    <source>
        <dbReference type="ARBA" id="ARBA00022806"/>
    </source>
</evidence>
<dbReference type="InterPro" id="IPR050534">
    <property type="entry name" value="Coronavir_polyprotein_1ab"/>
</dbReference>
<sequence length="1546" mass="173756">MELSLPSSIRATNGSTTTTSAYVTGVATVTTGYRTTGSVSGVGITARRGAPLWRWFSMSKTRSKRQTLHPSRIAQFCKLGQCSMYLFHEYVDGFFDNADVDDVPLSPLYAETGMQFEQSQLEALLEKDVYSVGTDQSSGSLNFDETWHGDAKRDMQRIQELVEHVEDGTVNRPVVLYQTPLKVDVGVWPVRSEVDVVILYPTESGVGIRVIEVKSATTAKTHHQMQAAVYVLQFENLLDIEVEIAASIVAQDSPLSAVVTPSGLRLDRLGTFELDTRKNDIGLLLEENGTFDELLYNADPNDPPNNRIDARCEGCSKQAKCFARGVTNHGLELLGTFGLSEGVQESLREFGITEIDDIVDLYELPTDGRERKPYRYDHIEPKDPDKVRDIQRETEISNLADLAQVAHRFLREIDPEFNSQWERTAGGVGPWSEYLIGTGSNLPDDDPNMKGWDEYPRKSLIRIYPYVQVDHVRDRVVLLAAKVTSTRYEEKTGDDGVFVIARPSGLPDDHDDAADEEKRLLEDFFKKLANAVDQVAPDLGGNTGHGSNDGYIHLYPYSNSQRDALMDAVKRHDKLYGSEAIQTMLGFRADIDQEAVSILQDDFRQRHALRYPGLGIVQTATQFFGGTDFSWEDTRSGGTPLKTTFAEGFFEVGVPFEKQGDRIVPRFDQGYQVPDANGKDYFKNHYPILGRHQDGLPLEYIWGCDELDRMKPDWADDQETRDRIIRFRHHTDEQSKRITLDDIEEMVEAVCGAYQHIERSIGGKDAFTPKEAIDIGNLANLSLGNSSLQSTVVEYQNLEFGTRQRDRENHYRKSLAERVAAGRAIPFECTRTPEDDDRQINGQIIRDIGDGPDSGLQAETPLAIEAGDMVVMTPLREQSDGSYEETVEKPKKYANSVLGFVNHVNTTAGTVSISAPWRYRRRGEPCMVWHKGWTNDSDELEDNVELVQDGTAWVLDPAVDDFSGSRARQAIRYARQNDIHNRLLDLYDHNQQTALQYSTPFCSQTALQAFLTEFDDVMDESTNKKQKKFVKHVNHSVVVAQGPPGTGKTSYGQAPAALGRAYTFEQNEESFGGVVSAHSNTAVDEAAEAVADAHERLMDQKGMLTGLRLIRVRSAGERLSHSNPNFEDLQYYEDRSRLRELWEETMASDEAEQVIFFTTPVTLRNLTDAVASIIDEDVDDITLDNEDNVDALIRSGDARVFDYALIDEASMMDLPLLFLLGAFLRESRQLMLIGDHRQMRPIQSHDWESEDRKTIEEHTPSLSVLNLMRFLRGQTDDDETLEYLEREPPQWSNPDSVLPLVQFDTTYRFTTPMADLETELFYHKDSLSLSSGVDRPLIPDVTGTSGLPNWARAALDPEPRVTLLLHDDDQFTKDSPVEEAITNTLLEALPIASGQSTGSNDVTAGVVVPFRLQRRRMQDSIPQGVTADTVERFQGDEKDVMVLSMTAGNQGYVNSRADFLLDENRFNVGISRMKRKVFIIASKSIFRAISPDVKDYERQKAWKKLYQLLGVADRQPDGEATLTQSEVPELANGREVNLEVYTGFSD</sequence>
<dbReference type="STRING" id="1457250.GCA_000755225_02542"/>